<evidence type="ECO:0000256" key="5">
    <source>
        <dbReference type="ARBA" id="ARBA00023163"/>
    </source>
</evidence>
<evidence type="ECO:0000313" key="9">
    <source>
        <dbReference type="Proteomes" id="UP000294513"/>
    </source>
</evidence>
<dbReference type="InterPro" id="IPR013249">
    <property type="entry name" value="RNA_pol_sigma70_r4_t2"/>
</dbReference>
<dbReference type="InterPro" id="IPR007627">
    <property type="entry name" value="RNA_pol_sigma70_r2"/>
</dbReference>
<name>A0A4R5CGK3_9ACTN</name>
<proteinExistence type="inferred from homology"/>
<feature type="domain" description="RNA polymerase sigma-70 region 2" evidence="6">
    <location>
        <begin position="19"/>
        <end position="83"/>
    </location>
</feature>
<dbReference type="RefSeq" id="WP_131888677.1">
    <property type="nucleotide sequence ID" value="NZ_SMKU01000001.1"/>
</dbReference>
<evidence type="ECO:0000256" key="4">
    <source>
        <dbReference type="ARBA" id="ARBA00023082"/>
    </source>
</evidence>
<protein>
    <submittedName>
        <fullName evidence="8">Sigma-70 family RNA polymerase sigma factor</fullName>
    </submittedName>
</protein>
<dbReference type="InterPro" id="IPR039425">
    <property type="entry name" value="RNA_pol_sigma-70-like"/>
</dbReference>
<dbReference type="SUPFAM" id="SSF54427">
    <property type="entry name" value="NTF2-like"/>
    <property type="match status" value="1"/>
</dbReference>
<dbReference type="AlphaFoldDB" id="A0A4R5CGK3"/>
<dbReference type="InterPro" id="IPR014284">
    <property type="entry name" value="RNA_pol_sigma-70_dom"/>
</dbReference>
<evidence type="ECO:0000259" key="7">
    <source>
        <dbReference type="Pfam" id="PF08281"/>
    </source>
</evidence>
<dbReference type="GO" id="GO:0006352">
    <property type="term" value="P:DNA-templated transcription initiation"/>
    <property type="evidence" value="ECO:0007669"/>
    <property type="project" value="InterPro"/>
</dbReference>
<keyword evidence="3" id="KW-0805">Transcription regulation</keyword>
<comment type="similarity">
    <text evidence="1">Belongs to the sigma-70 factor family. ECF subfamily.</text>
</comment>
<dbReference type="SUPFAM" id="SSF88946">
    <property type="entry name" value="Sigma2 domain of RNA polymerase sigma factors"/>
    <property type="match status" value="1"/>
</dbReference>
<evidence type="ECO:0000256" key="1">
    <source>
        <dbReference type="ARBA" id="ARBA00010641"/>
    </source>
</evidence>
<dbReference type="Gene3D" id="3.10.450.50">
    <property type="match status" value="1"/>
</dbReference>
<keyword evidence="4" id="KW-0731">Sigma factor</keyword>
<evidence type="ECO:0000259" key="6">
    <source>
        <dbReference type="Pfam" id="PF04542"/>
    </source>
</evidence>
<dbReference type="PANTHER" id="PTHR43133:SF65">
    <property type="entry name" value="ECF RNA POLYMERASE SIGMA FACTOR SIGG"/>
    <property type="match status" value="1"/>
</dbReference>
<dbReference type="NCBIfam" id="NF006089">
    <property type="entry name" value="PRK08241.1"/>
    <property type="match status" value="1"/>
</dbReference>
<dbReference type="InterPro" id="IPR013325">
    <property type="entry name" value="RNA_pol_sigma_r2"/>
</dbReference>
<accession>A0A4R5CGK3</accession>
<comment type="caution">
    <text evidence="8">The sequence shown here is derived from an EMBL/GenBank/DDBJ whole genome shotgun (WGS) entry which is preliminary data.</text>
</comment>
<dbReference type="PANTHER" id="PTHR43133">
    <property type="entry name" value="RNA POLYMERASE ECF-TYPE SIGMA FACTO"/>
    <property type="match status" value="1"/>
</dbReference>
<dbReference type="InterPro" id="IPR014305">
    <property type="entry name" value="RNA_pol_sigma-G_actinobac"/>
</dbReference>
<evidence type="ECO:0000313" key="8">
    <source>
        <dbReference type="EMBL" id="TDD98156.1"/>
    </source>
</evidence>
<dbReference type="NCBIfam" id="TIGR02960">
    <property type="entry name" value="SigX5"/>
    <property type="match status" value="1"/>
</dbReference>
<sequence length="327" mass="36233">MKTDERNAGAEEFARLTDPYRRELLAYGYRMLGSVHDAEDLVQEVYLRAWRSYATFDGRASLRTWMYRIATNACLNALEHSSRRVLPSGLAAPSEDPTPTSLRAPEVTWLEPFSERLIGRVPEDPAAIVAARAGLRLALIAALQYLPGRQRAVVILRDVLAWPAAEVAELLGMTGAGVNSTLLRARSRLERLVPASDEIIEPDEPAQRELLDRFAMAFEAVDVPAITRLLTEQATWEMPPVPQWFTGRDAIGRLLTARLSAVPGGPRLVPTRANGQPAFAMYLPQQDGLLRAHSIQVLTVTRSGIVHISSFIDETLFGYFGLPLVHE</sequence>
<dbReference type="Gene3D" id="1.10.10.10">
    <property type="entry name" value="Winged helix-like DNA-binding domain superfamily/Winged helix DNA-binding domain"/>
    <property type="match status" value="1"/>
</dbReference>
<evidence type="ECO:0000256" key="2">
    <source>
        <dbReference type="ARBA" id="ARBA00011344"/>
    </source>
</evidence>
<gene>
    <name evidence="8" type="ORF">E1298_00380</name>
</gene>
<dbReference type="OrthoDB" id="3500555at2"/>
<dbReference type="InterPro" id="IPR013324">
    <property type="entry name" value="RNA_pol_sigma_r3/r4-like"/>
</dbReference>
<dbReference type="InterPro" id="IPR036388">
    <property type="entry name" value="WH-like_DNA-bd_sf"/>
</dbReference>
<keyword evidence="9" id="KW-1185">Reference proteome</keyword>
<reference evidence="8 9" key="1">
    <citation type="submission" date="2019-03" db="EMBL/GenBank/DDBJ databases">
        <title>Draft genome sequences of novel Actinobacteria.</title>
        <authorList>
            <person name="Sahin N."/>
            <person name="Ay H."/>
            <person name="Saygin H."/>
        </authorList>
    </citation>
    <scope>NUCLEOTIDE SEQUENCE [LARGE SCALE GENOMIC DNA]</scope>
    <source>
        <strain evidence="8 9">H3C3</strain>
    </source>
</reference>
<evidence type="ECO:0000256" key="3">
    <source>
        <dbReference type="ARBA" id="ARBA00023015"/>
    </source>
</evidence>
<dbReference type="NCBIfam" id="TIGR02937">
    <property type="entry name" value="sigma70-ECF"/>
    <property type="match status" value="1"/>
</dbReference>
<dbReference type="Proteomes" id="UP000294513">
    <property type="component" value="Unassembled WGS sequence"/>
</dbReference>
<dbReference type="SUPFAM" id="SSF88659">
    <property type="entry name" value="Sigma3 and sigma4 domains of RNA polymerase sigma factors"/>
    <property type="match status" value="1"/>
</dbReference>
<dbReference type="GO" id="GO:0003677">
    <property type="term" value="F:DNA binding"/>
    <property type="evidence" value="ECO:0007669"/>
    <property type="project" value="InterPro"/>
</dbReference>
<feature type="domain" description="RNA polymerase sigma factor 70 region 4 type 2" evidence="7">
    <location>
        <begin position="137"/>
        <end position="189"/>
    </location>
</feature>
<comment type="subunit">
    <text evidence="2">Interacts transiently with the RNA polymerase catalytic core formed by RpoA, RpoB, RpoC and RpoZ (2 alpha, 1 beta, 1 beta' and 1 omega subunit) to form the RNA polymerase holoenzyme that can initiate transcription.</text>
</comment>
<dbReference type="Pfam" id="PF04542">
    <property type="entry name" value="Sigma70_r2"/>
    <property type="match status" value="1"/>
</dbReference>
<organism evidence="8 9">
    <name type="scientific">Actinomadura rubrisoli</name>
    <dbReference type="NCBI Taxonomy" id="2530368"/>
    <lineage>
        <taxon>Bacteria</taxon>
        <taxon>Bacillati</taxon>
        <taxon>Actinomycetota</taxon>
        <taxon>Actinomycetes</taxon>
        <taxon>Streptosporangiales</taxon>
        <taxon>Thermomonosporaceae</taxon>
        <taxon>Actinomadura</taxon>
    </lineage>
</organism>
<dbReference type="CDD" id="cd06171">
    <property type="entry name" value="Sigma70_r4"/>
    <property type="match status" value="1"/>
</dbReference>
<keyword evidence="5" id="KW-0804">Transcription</keyword>
<dbReference type="Gene3D" id="1.10.1740.10">
    <property type="match status" value="1"/>
</dbReference>
<dbReference type="InterPro" id="IPR032710">
    <property type="entry name" value="NTF2-like_dom_sf"/>
</dbReference>
<dbReference type="EMBL" id="SMKU01000001">
    <property type="protein sequence ID" value="TDD98156.1"/>
    <property type="molecule type" value="Genomic_DNA"/>
</dbReference>
<dbReference type="GO" id="GO:0016987">
    <property type="term" value="F:sigma factor activity"/>
    <property type="evidence" value="ECO:0007669"/>
    <property type="project" value="UniProtKB-KW"/>
</dbReference>
<dbReference type="Pfam" id="PF08281">
    <property type="entry name" value="Sigma70_r4_2"/>
    <property type="match status" value="1"/>
</dbReference>